<evidence type="ECO:0000256" key="5">
    <source>
        <dbReference type="ARBA" id="ARBA00022741"/>
    </source>
</evidence>
<dbReference type="RefSeq" id="WP_098062668.1">
    <property type="nucleotide sequence ID" value="NZ_PDEP01000010.1"/>
</dbReference>
<dbReference type="Gene3D" id="3.30.390.50">
    <property type="entry name" value="CO dehydrogenase flavoprotein, C-terminal domain"/>
    <property type="match status" value="1"/>
</dbReference>
<evidence type="ECO:0000256" key="3">
    <source>
        <dbReference type="ARBA" id="ARBA00012367"/>
    </source>
</evidence>
<comment type="pathway">
    <text evidence="2">Protein modification; protein lipoylation via exogenous pathway; protein N(6)-(lipoyl)lysine from lipoate: step 1/2.</text>
</comment>
<dbReference type="GO" id="GO:0009249">
    <property type="term" value="P:protein lipoylation"/>
    <property type="evidence" value="ECO:0007669"/>
    <property type="project" value="InterPro"/>
</dbReference>
<dbReference type="CDD" id="cd16443">
    <property type="entry name" value="LplA"/>
    <property type="match status" value="1"/>
</dbReference>
<dbReference type="PANTHER" id="PTHR12561:SF3">
    <property type="entry name" value="LIPOYLTRANSFERASE 1, MITOCHONDRIAL"/>
    <property type="match status" value="1"/>
</dbReference>
<sequence length="334" mass="37615">MRYLDTTPVHDPTLNLALEEHVLRTFPDDEDYVLFYVNEPSIIIGRNQNTLEEINAAYVDENDIHVVRRVSGGGAVYHDPGNLNFSFITDYAPDRLNNFTHFTKPIIHALNDLGVPAELKGRNDIVVNDRKVSGNAQYSTGTRMFSHGTLLFDSDLSEVTRALDVKQSKIESKGHKSARSRVANIAEFLDDDFTVDDLRTHLLDTFKAEQDVTVYEPTESDWAAAETLAETKYRAWDWNYGASPAFDVQRTRRFDDVGEVDVRLSVDDGRITEATIYGDFLGHRDVDDLEAELEGVPYRPDALHTALAEVDVASYFGGLDRDRFVALVYASDEA</sequence>
<keyword evidence="6" id="KW-0067">ATP-binding</keyword>
<evidence type="ECO:0000256" key="1">
    <source>
        <dbReference type="ARBA" id="ARBA00005085"/>
    </source>
</evidence>
<dbReference type="InterPro" id="IPR045864">
    <property type="entry name" value="aa-tRNA-synth_II/BPL/LPL"/>
</dbReference>
<feature type="domain" description="BPL/LPL catalytic" evidence="8">
    <location>
        <begin position="27"/>
        <end position="214"/>
    </location>
</feature>
<dbReference type="EC" id="6.3.1.20" evidence="3"/>
<evidence type="ECO:0000256" key="2">
    <source>
        <dbReference type="ARBA" id="ARBA00005124"/>
    </source>
</evidence>
<dbReference type="InterPro" id="IPR004143">
    <property type="entry name" value="BPL_LPL_catalytic"/>
</dbReference>
<evidence type="ECO:0000313" key="10">
    <source>
        <dbReference type="Proteomes" id="UP000221024"/>
    </source>
</evidence>
<proteinExistence type="predicted"/>
<dbReference type="Gene3D" id="3.30.930.10">
    <property type="entry name" value="Bira Bifunctional Protein, Domain 2"/>
    <property type="match status" value="1"/>
</dbReference>
<accession>A0A2H3NK22</accession>
<keyword evidence="10" id="KW-1185">Reference proteome</keyword>
<organism evidence="9 10">
    <name type="scientific">Longimonas halophila</name>
    <dbReference type="NCBI Taxonomy" id="1469170"/>
    <lineage>
        <taxon>Bacteria</taxon>
        <taxon>Pseudomonadati</taxon>
        <taxon>Rhodothermota</taxon>
        <taxon>Rhodothermia</taxon>
        <taxon>Rhodothermales</taxon>
        <taxon>Salisaetaceae</taxon>
        <taxon>Longimonas</taxon>
    </lineage>
</organism>
<keyword evidence="5" id="KW-0547">Nucleotide-binding</keyword>
<comment type="pathway">
    <text evidence="1">Protein modification; protein lipoylation via exogenous pathway; protein N(6)-(lipoyl)lysine from lipoate: step 2/2.</text>
</comment>
<dbReference type="AlphaFoldDB" id="A0A2H3NK22"/>
<evidence type="ECO:0000259" key="8">
    <source>
        <dbReference type="PROSITE" id="PS51733"/>
    </source>
</evidence>
<dbReference type="NCBIfam" id="TIGR00545">
    <property type="entry name" value="lipoyltrans"/>
    <property type="match status" value="1"/>
</dbReference>
<dbReference type="SUPFAM" id="SSF82649">
    <property type="entry name" value="SufE/NifU"/>
    <property type="match status" value="1"/>
</dbReference>
<name>A0A2H3NK22_9BACT</name>
<protein>
    <recommendedName>
        <fullName evidence="3">lipoate--protein ligase</fullName>
        <ecNumber evidence="3">6.3.1.20</ecNumber>
    </recommendedName>
</protein>
<dbReference type="GO" id="GO:0017118">
    <property type="term" value="F:lipoyltransferase activity"/>
    <property type="evidence" value="ECO:0007669"/>
    <property type="project" value="TreeGrafter"/>
</dbReference>
<dbReference type="Pfam" id="PF21948">
    <property type="entry name" value="LplA-B_cat"/>
    <property type="match status" value="1"/>
</dbReference>
<dbReference type="GO" id="GO:0016979">
    <property type="term" value="F:lipoate-protein ligase activity"/>
    <property type="evidence" value="ECO:0007669"/>
    <property type="project" value="UniProtKB-EC"/>
</dbReference>
<gene>
    <name evidence="9" type="ORF">CRI93_10875</name>
</gene>
<dbReference type="InterPro" id="IPR004562">
    <property type="entry name" value="LipoylTrfase_LipoateP_Ligase"/>
</dbReference>
<dbReference type="EMBL" id="PDEP01000010">
    <property type="protein sequence ID" value="PEN05979.1"/>
    <property type="molecule type" value="Genomic_DNA"/>
</dbReference>
<dbReference type="InterPro" id="IPR019491">
    <property type="entry name" value="Lipoate_protein_ligase_C"/>
</dbReference>
<dbReference type="Pfam" id="PF10437">
    <property type="entry name" value="Lip_prot_lig_C"/>
    <property type="match status" value="1"/>
</dbReference>
<reference evidence="9 10" key="1">
    <citation type="submission" date="2017-10" db="EMBL/GenBank/DDBJ databases">
        <title>Draft genome of Longimonas halophila.</title>
        <authorList>
            <person name="Goh K.M."/>
            <person name="Shamsir M.S."/>
            <person name="Lim S.W."/>
        </authorList>
    </citation>
    <scope>NUCLEOTIDE SEQUENCE [LARGE SCALE GENOMIC DNA]</scope>
    <source>
        <strain evidence="9 10">KCTC 42399</strain>
    </source>
</reference>
<evidence type="ECO:0000256" key="6">
    <source>
        <dbReference type="ARBA" id="ARBA00022840"/>
    </source>
</evidence>
<evidence type="ECO:0000313" key="9">
    <source>
        <dbReference type="EMBL" id="PEN05979.1"/>
    </source>
</evidence>
<dbReference type="GO" id="GO:0005524">
    <property type="term" value="F:ATP binding"/>
    <property type="evidence" value="ECO:0007669"/>
    <property type="project" value="UniProtKB-KW"/>
</dbReference>
<dbReference type="PANTHER" id="PTHR12561">
    <property type="entry name" value="LIPOATE-PROTEIN LIGASE"/>
    <property type="match status" value="1"/>
</dbReference>
<dbReference type="FunFam" id="3.30.930.10:FF:000072">
    <property type="entry name" value="Lipoate--protein ligase"/>
    <property type="match status" value="1"/>
</dbReference>
<dbReference type="SUPFAM" id="SSF55681">
    <property type="entry name" value="Class II aaRS and biotin synthetases"/>
    <property type="match status" value="1"/>
</dbReference>
<keyword evidence="4 9" id="KW-0436">Ligase</keyword>
<evidence type="ECO:0000256" key="7">
    <source>
        <dbReference type="ARBA" id="ARBA00048037"/>
    </source>
</evidence>
<dbReference type="UniPathway" id="UPA00537">
    <property type="reaction ID" value="UER00594"/>
</dbReference>
<dbReference type="Proteomes" id="UP000221024">
    <property type="component" value="Unassembled WGS sequence"/>
</dbReference>
<evidence type="ECO:0000256" key="4">
    <source>
        <dbReference type="ARBA" id="ARBA00022598"/>
    </source>
</evidence>
<comment type="catalytic activity">
    <reaction evidence="7">
        <text>L-lysyl-[lipoyl-carrier protein] + (R)-lipoate + ATP = N(6)-[(R)-lipoyl]-L-lysyl-[lipoyl-carrier protein] + AMP + diphosphate + H(+)</text>
        <dbReference type="Rhea" id="RHEA:49288"/>
        <dbReference type="Rhea" id="RHEA-COMP:10500"/>
        <dbReference type="Rhea" id="RHEA-COMP:10502"/>
        <dbReference type="ChEBI" id="CHEBI:15378"/>
        <dbReference type="ChEBI" id="CHEBI:29969"/>
        <dbReference type="ChEBI" id="CHEBI:30616"/>
        <dbReference type="ChEBI" id="CHEBI:33019"/>
        <dbReference type="ChEBI" id="CHEBI:83088"/>
        <dbReference type="ChEBI" id="CHEBI:83099"/>
        <dbReference type="ChEBI" id="CHEBI:456215"/>
        <dbReference type="EC" id="6.3.1.20"/>
    </reaction>
</comment>
<dbReference type="PROSITE" id="PS51733">
    <property type="entry name" value="BPL_LPL_CATALYTIC"/>
    <property type="match status" value="1"/>
</dbReference>
<comment type="caution">
    <text evidence="9">The sequence shown here is derived from an EMBL/GenBank/DDBJ whole genome shotgun (WGS) entry which is preliminary data.</text>
</comment>
<dbReference type="OrthoDB" id="9787898at2"/>
<dbReference type="GO" id="GO:0005737">
    <property type="term" value="C:cytoplasm"/>
    <property type="evidence" value="ECO:0007669"/>
    <property type="project" value="TreeGrafter"/>
</dbReference>